<dbReference type="Proteomes" id="UP001345963">
    <property type="component" value="Unassembled WGS sequence"/>
</dbReference>
<gene>
    <name evidence="1" type="ORF">ATANTOWER_028238</name>
</gene>
<protein>
    <submittedName>
        <fullName evidence="1">Uncharacterized protein</fullName>
    </submittedName>
</protein>
<organism evidence="1 2">
    <name type="scientific">Ataeniobius toweri</name>
    <dbReference type="NCBI Taxonomy" id="208326"/>
    <lineage>
        <taxon>Eukaryota</taxon>
        <taxon>Metazoa</taxon>
        <taxon>Chordata</taxon>
        <taxon>Craniata</taxon>
        <taxon>Vertebrata</taxon>
        <taxon>Euteleostomi</taxon>
        <taxon>Actinopterygii</taxon>
        <taxon>Neopterygii</taxon>
        <taxon>Teleostei</taxon>
        <taxon>Neoteleostei</taxon>
        <taxon>Acanthomorphata</taxon>
        <taxon>Ovalentaria</taxon>
        <taxon>Atherinomorphae</taxon>
        <taxon>Cyprinodontiformes</taxon>
        <taxon>Goodeidae</taxon>
        <taxon>Ataeniobius</taxon>
    </lineage>
</organism>
<evidence type="ECO:0000313" key="1">
    <source>
        <dbReference type="EMBL" id="MED6247351.1"/>
    </source>
</evidence>
<dbReference type="EMBL" id="JAHUTI010049244">
    <property type="protein sequence ID" value="MED6247351.1"/>
    <property type="molecule type" value="Genomic_DNA"/>
</dbReference>
<evidence type="ECO:0000313" key="2">
    <source>
        <dbReference type="Proteomes" id="UP001345963"/>
    </source>
</evidence>
<sequence>MNTCYCRMSEYYLLTLDKIELYLKLQFNSNKKGQVHNKRLRFWSACSKQLAGPCCGFLFPRGDSVTNMTNDLQCISICTQGNLGSKGVKKHVSFGRKLWLKAPQ</sequence>
<name>A0ABU7BBJ5_9TELE</name>
<reference evidence="1 2" key="1">
    <citation type="submission" date="2021-07" db="EMBL/GenBank/DDBJ databases">
        <authorList>
            <person name="Palmer J.M."/>
        </authorList>
    </citation>
    <scope>NUCLEOTIDE SEQUENCE [LARGE SCALE GENOMIC DNA]</scope>
    <source>
        <strain evidence="1 2">AT_MEX2019</strain>
        <tissue evidence="1">Muscle</tissue>
    </source>
</reference>
<accession>A0ABU7BBJ5</accession>
<comment type="caution">
    <text evidence="1">The sequence shown here is derived from an EMBL/GenBank/DDBJ whole genome shotgun (WGS) entry which is preliminary data.</text>
</comment>
<keyword evidence="2" id="KW-1185">Reference proteome</keyword>
<proteinExistence type="predicted"/>